<dbReference type="RefSeq" id="WP_338226957.1">
    <property type="nucleotide sequence ID" value="NZ_BTPE01000001.1"/>
</dbReference>
<evidence type="ECO:0008006" key="4">
    <source>
        <dbReference type="Google" id="ProtNLM"/>
    </source>
</evidence>
<evidence type="ECO:0000313" key="2">
    <source>
        <dbReference type="EMBL" id="GMQ32146.1"/>
    </source>
</evidence>
<reference evidence="2 3" key="1">
    <citation type="submission" date="2023-08" db="EMBL/GenBank/DDBJ databases">
        <title>Draft genome sequence of Algoriphagus taiwanensis.</title>
        <authorList>
            <person name="Takatani N."/>
            <person name="Hosokawa M."/>
            <person name="Sawabe T."/>
        </authorList>
    </citation>
    <scope>NUCLEOTIDE SEQUENCE [LARGE SCALE GENOMIC DNA]</scope>
    <source>
        <strain evidence="2 3">JCM 19755</strain>
    </source>
</reference>
<dbReference type="SUPFAM" id="SSF56925">
    <property type="entry name" value="OMPA-like"/>
    <property type="match status" value="1"/>
</dbReference>
<name>A0ABQ6PWX5_9BACT</name>
<accession>A0ABQ6PWX5</accession>
<organism evidence="2 3">
    <name type="scientific">Algoriphagus taiwanensis</name>
    <dbReference type="NCBI Taxonomy" id="1445656"/>
    <lineage>
        <taxon>Bacteria</taxon>
        <taxon>Pseudomonadati</taxon>
        <taxon>Bacteroidota</taxon>
        <taxon>Cytophagia</taxon>
        <taxon>Cytophagales</taxon>
        <taxon>Cyclobacteriaceae</taxon>
        <taxon>Algoriphagus</taxon>
    </lineage>
</organism>
<feature type="chain" id="PRO_5046969071" description="Outer membrane protein beta-barrel domain-containing protein" evidence="1">
    <location>
        <begin position="20"/>
        <end position="231"/>
    </location>
</feature>
<sequence length="231" mass="25571">MKNLFAILFLSLFSQTLSAQVWSAGGLFNGGIAVGELKNEVGGLFIPSLSGLFLYEAPTAPVSLGVELGYGIYGSKLERRTDLYPGFNDELRLRRNNNIFTGMAVIRYQTNPMGKIRHFFEGKFGANYLYTRYKVRETILSEEIIEAGKDMENWTLAYSLGTGVQIPIAAEPGLFLEFKANYQSSSDLRFLTKGDVSYVPLPGGGGQFEFETRKAPLEQVVISFGLVYIGL</sequence>
<evidence type="ECO:0000313" key="3">
    <source>
        <dbReference type="Proteomes" id="UP001307705"/>
    </source>
</evidence>
<proteinExistence type="predicted"/>
<feature type="signal peptide" evidence="1">
    <location>
        <begin position="1"/>
        <end position="19"/>
    </location>
</feature>
<protein>
    <recommendedName>
        <fullName evidence="4">Outer membrane protein beta-barrel domain-containing protein</fullName>
    </recommendedName>
</protein>
<keyword evidence="1" id="KW-0732">Signal</keyword>
<keyword evidence="3" id="KW-1185">Reference proteome</keyword>
<dbReference type="InterPro" id="IPR011250">
    <property type="entry name" value="OMP/PagP_B-barrel"/>
</dbReference>
<gene>
    <name evidence="2" type="ORF">Ataiwa_04180</name>
</gene>
<comment type="caution">
    <text evidence="2">The sequence shown here is derived from an EMBL/GenBank/DDBJ whole genome shotgun (WGS) entry which is preliminary data.</text>
</comment>
<dbReference type="EMBL" id="BTPE01000001">
    <property type="protein sequence ID" value="GMQ32146.1"/>
    <property type="molecule type" value="Genomic_DNA"/>
</dbReference>
<evidence type="ECO:0000256" key="1">
    <source>
        <dbReference type="SAM" id="SignalP"/>
    </source>
</evidence>
<dbReference type="Proteomes" id="UP001307705">
    <property type="component" value="Unassembled WGS sequence"/>
</dbReference>